<dbReference type="Proteomes" id="UP000499080">
    <property type="component" value="Unassembled WGS sequence"/>
</dbReference>
<accession>A0A4Y2UJM8</accession>
<proteinExistence type="predicted"/>
<reference evidence="1 2" key="1">
    <citation type="journal article" date="2019" name="Sci. Rep.">
        <title>Orb-weaving spider Araneus ventricosus genome elucidates the spidroin gene catalogue.</title>
        <authorList>
            <person name="Kono N."/>
            <person name="Nakamura H."/>
            <person name="Ohtoshi R."/>
            <person name="Moran D.A.P."/>
            <person name="Shinohara A."/>
            <person name="Yoshida Y."/>
            <person name="Fujiwara M."/>
            <person name="Mori M."/>
            <person name="Tomita M."/>
            <person name="Arakawa K."/>
        </authorList>
    </citation>
    <scope>NUCLEOTIDE SEQUENCE [LARGE SCALE GENOMIC DNA]</scope>
</reference>
<gene>
    <name evidence="1" type="ORF">AVEN_223537_1</name>
</gene>
<dbReference type="AlphaFoldDB" id="A0A4Y2UJM8"/>
<dbReference type="EMBL" id="BGPR01037511">
    <property type="protein sequence ID" value="GBO13118.1"/>
    <property type="molecule type" value="Genomic_DNA"/>
</dbReference>
<sequence>VLIFCGLMVVSLHRQCPHLLWADDRFSSSSVPHLLWCYLIEIDHYKRIVDR</sequence>
<feature type="non-terminal residue" evidence="1">
    <location>
        <position position="1"/>
    </location>
</feature>
<protein>
    <submittedName>
        <fullName evidence="1">Uncharacterized protein</fullName>
    </submittedName>
</protein>
<name>A0A4Y2UJM8_ARAVE</name>
<comment type="caution">
    <text evidence="1">The sequence shown here is derived from an EMBL/GenBank/DDBJ whole genome shotgun (WGS) entry which is preliminary data.</text>
</comment>
<evidence type="ECO:0000313" key="2">
    <source>
        <dbReference type="Proteomes" id="UP000499080"/>
    </source>
</evidence>
<keyword evidence="2" id="KW-1185">Reference proteome</keyword>
<organism evidence="1 2">
    <name type="scientific">Araneus ventricosus</name>
    <name type="common">Orbweaver spider</name>
    <name type="synonym">Epeira ventricosa</name>
    <dbReference type="NCBI Taxonomy" id="182803"/>
    <lineage>
        <taxon>Eukaryota</taxon>
        <taxon>Metazoa</taxon>
        <taxon>Ecdysozoa</taxon>
        <taxon>Arthropoda</taxon>
        <taxon>Chelicerata</taxon>
        <taxon>Arachnida</taxon>
        <taxon>Araneae</taxon>
        <taxon>Araneomorphae</taxon>
        <taxon>Entelegynae</taxon>
        <taxon>Araneoidea</taxon>
        <taxon>Araneidae</taxon>
        <taxon>Araneus</taxon>
    </lineage>
</organism>
<evidence type="ECO:0000313" key="1">
    <source>
        <dbReference type="EMBL" id="GBO13118.1"/>
    </source>
</evidence>